<dbReference type="PROSITE" id="PS50878">
    <property type="entry name" value="RT_POL"/>
    <property type="match status" value="1"/>
</dbReference>
<evidence type="ECO:0000259" key="1">
    <source>
        <dbReference type="PROSITE" id="PS50878"/>
    </source>
</evidence>
<accession>A0A4Y2SFU4</accession>
<dbReference type="CDD" id="cd01647">
    <property type="entry name" value="RT_LTR"/>
    <property type="match status" value="1"/>
</dbReference>
<dbReference type="InterPro" id="IPR043502">
    <property type="entry name" value="DNA/RNA_pol_sf"/>
</dbReference>
<protein>
    <submittedName>
        <fullName evidence="2">Retrovirus-related Pol polyprotein from transposon 412</fullName>
    </submittedName>
</protein>
<dbReference type="Gene3D" id="3.30.70.270">
    <property type="match status" value="1"/>
</dbReference>
<dbReference type="InterPro" id="IPR000477">
    <property type="entry name" value="RT_dom"/>
</dbReference>
<gene>
    <name evidence="2" type="primary">POL_419</name>
    <name evidence="2" type="ORF">AVEN_105071_1</name>
</gene>
<dbReference type="Proteomes" id="UP000499080">
    <property type="component" value="Unassembled WGS sequence"/>
</dbReference>
<dbReference type="PANTHER" id="PTHR24559">
    <property type="entry name" value="TRANSPOSON TY3-I GAG-POL POLYPROTEIN"/>
    <property type="match status" value="1"/>
</dbReference>
<keyword evidence="3" id="KW-1185">Reference proteome</keyword>
<feature type="domain" description="Reverse transcriptase" evidence="1">
    <location>
        <begin position="1"/>
        <end position="144"/>
    </location>
</feature>
<name>A0A4Y2SFU4_ARAVE</name>
<dbReference type="GO" id="GO:0071897">
    <property type="term" value="P:DNA biosynthetic process"/>
    <property type="evidence" value="ECO:0007669"/>
    <property type="project" value="UniProtKB-ARBA"/>
</dbReference>
<reference evidence="2 3" key="1">
    <citation type="journal article" date="2019" name="Sci. Rep.">
        <title>Orb-weaving spider Araneus ventricosus genome elucidates the spidroin gene catalogue.</title>
        <authorList>
            <person name="Kono N."/>
            <person name="Nakamura H."/>
            <person name="Ohtoshi R."/>
            <person name="Moran D.A.P."/>
            <person name="Shinohara A."/>
            <person name="Yoshida Y."/>
            <person name="Fujiwara M."/>
            <person name="Mori M."/>
            <person name="Tomita M."/>
            <person name="Arakawa K."/>
        </authorList>
    </citation>
    <scope>NUCLEOTIDE SEQUENCE [LARGE SCALE GENOMIC DNA]</scope>
</reference>
<proteinExistence type="predicted"/>
<dbReference type="PANTHER" id="PTHR24559:SF444">
    <property type="entry name" value="REVERSE TRANSCRIPTASE DOMAIN-CONTAINING PROTEIN"/>
    <property type="match status" value="1"/>
</dbReference>
<organism evidence="2 3">
    <name type="scientific">Araneus ventricosus</name>
    <name type="common">Orbweaver spider</name>
    <name type="synonym">Epeira ventricosa</name>
    <dbReference type="NCBI Taxonomy" id="182803"/>
    <lineage>
        <taxon>Eukaryota</taxon>
        <taxon>Metazoa</taxon>
        <taxon>Ecdysozoa</taxon>
        <taxon>Arthropoda</taxon>
        <taxon>Chelicerata</taxon>
        <taxon>Arachnida</taxon>
        <taxon>Araneae</taxon>
        <taxon>Araneomorphae</taxon>
        <taxon>Entelegynae</taxon>
        <taxon>Araneoidea</taxon>
        <taxon>Araneidae</taxon>
        <taxon>Araneus</taxon>
    </lineage>
</organism>
<dbReference type="OrthoDB" id="420169at2759"/>
<dbReference type="SUPFAM" id="SSF56672">
    <property type="entry name" value="DNA/RNA polymerases"/>
    <property type="match status" value="1"/>
</dbReference>
<evidence type="ECO:0000313" key="3">
    <source>
        <dbReference type="Proteomes" id="UP000499080"/>
    </source>
</evidence>
<evidence type="ECO:0000313" key="2">
    <source>
        <dbReference type="EMBL" id="GBN87132.1"/>
    </source>
</evidence>
<dbReference type="Pfam" id="PF00078">
    <property type="entry name" value="RVT_1"/>
    <property type="match status" value="1"/>
</dbReference>
<dbReference type="Gene3D" id="3.10.10.10">
    <property type="entry name" value="HIV Type 1 Reverse Transcriptase, subunit A, domain 1"/>
    <property type="match status" value="1"/>
</dbReference>
<dbReference type="AlphaFoldDB" id="A0A4Y2SFU4"/>
<dbReference type="InterPro" id="IPR043128">
    <property type="entry name" value="Rev_trsase/Diguanyl_cyclase"/>
</dbReference>
<sequence>MRIILKDNETVCQSPRRLASTEREEVNKQIGEWLKEGIIRPSSSGYASPIVLVEKKDGTSRMCIDYRKLNQKLVKDKFPLPLIEDVSDTLQEAKVYSTLDLRNGFFHVNVDENCRKFTFFIVPDGQFEFNKVPFGLNASPGVFQ</sequence>
<dbReference type="EMBL" id="BGPR01021651">
    <property type="protein sequence ID" value="GBN87132.1"/>
    <property type="molecule type" value="Genomic_DNA"/>
</dbReference>
<comment type="caution">
    <text evidence="2">The sequence shown here is derived from an EMBL/GenBank/DDBJ whole genome shotgun (WGS) entry which is preliminary data.</text>
</comment>
<dbReference type="InterPro" id="IPR053134">
    <property type="entry name" value="RNA-dir_DNA_polymerase"/>
</dbReference>